<dbReference type="InterPro" id="IPR000805">
    <property type="entry name" value="Glyco_hydro_26"/>
</dbReference>
<feature type="active site" description="Proton donor" evidence="4">
    <location>
        <position position="241"/>
    </location>
</feature>
<organism evidence="6 7">
    <name type="scientific">Arthrobacter cheniae</name>
    <dbReference type="NCBI Taxonomy" id="1258888"/>
    <lineage>
        <taxon>Bacteria</taxon>
        <taxon>Bacillati</taxon>
        <taxon>Actinomycetota</taxon>
        <taxon>Actinomycetes</taxon>
        <taxon>Micrococcales</taxon>
        <taxon>Micrococcaceae</taxon>
        <taxon>Arthrobacter</taxon>
    </lineage>
</organism>
<evidence type="ECO:0000313" key="7">
    <source>
        <dbReference type="Proteomes" id="UP000272560"/>
    </source>
</evidence>
<accession>A0A3A5M8F1</accession>
<gene>
    <name evidence="6" type="ORF">D6T63_02970</name>
</gene>
<evidence type="ECO:0000256" key="2">
    <source>
        <dbReference type="ARBA" id="ARBA00022801"/>
    </source>
</evidence>
<dbReference type="RefSeq" id="WP_120147495.1">
    <property type="nucleotide sequence ID" value="NZ_QZVT01000001.1"/>
</dbReference>
<keyword evidence="7" id="KW-1185">Reference proteome</keyword>
<feature type="domain" description="GH26" evidence="5">
    <location>
        <begin position="115"/>
        <end position="408"/>
    </location>
</feature>
<dbReference type="EMBL" id="QZVT01000001">
    <property type="protein sequence ID" value="RJT83412.1"/>
    <property type="molecule type" value="Genomic_DNA"/>
</dbReference>
<comment type="similarity">
    <text evidence="1 4">Belongs to the glycosyl hydrolase 26 family.</text>
</comment>
<evidence type="ECO:0000259" key="5">
    <source>
        <dbReference type="PROSITE" id="PS51764"/>
    </source>
</evidence>
<keyword evidence="2 4" id="KW-0378">Hydrolase</keyword>
<protein>
    <submittedName>
        <fullName evidence="6">Beta-mannanase</fullName>
    </submittedName>
</protein>
<dbReference type="OrthoDB" id="9816550at2"/>
<dbReference type="GO" id="GO:0016985">
    <property type="term" value="F:mannan endo-1,4-beta-mannosidase activity"/>
    <property type="evidence" value="ECO:0007669"/>
    <property type="project" value="InterPro"/>
</dbReference>
<evidence type="ECO:0000256" key="3">
    <source>
        <dbReference type="ARBA" id="ARBA00023295"/>
    </source>
</evidence>
<dbReference type="GO" id="GO:0006080">
    <property type="term" value="P:substituted mannan metabolic process"/>
    <property type="evidence" value="ECO:0007669"/>
    <property type="project" value="InterPro"/>
</dbReference>
<dbReference type="SUPFAM" id="SSF51445">
    <property type="entry name" value="(Trans)glycosidases"/>
    <property type="match status" value="1"/>
</dbReference>
<dbReference type="Pfam" id="PF02156">
    <property type="entry name" value="Glyco_hydro_26"/>
    <property type="match status" value="1"/>
</dbReference>
<dbReference type="InterPro" id="IPR017853">
    <property type="entry name" value="GH"/>
</dbReference>
<dbReference type="AlphaFoldDB" id="A0A3A5M8F1"/>
<dbReference type="Gene3D" id="3.20.20.80">
    <property type="entry name" value="Glycosidases"/>
    <property type="match status" value="1"/>
</dbReference>
<dbReference type="Proteomes" id="UP000272560">
    <property type="component" value="Unassembled WGS sequence"/>
</dbReference>
<name>A0A3A5M8F1_9MICC</name>
<keyword evidence="3 4" id="KW-0326">Glycosidase</keyword>
<evidence type="ECO:0000256" key="1">
    <source>
        <dbReference type="ARBA" id="ARBA00007754"/>
    </source>
</evidence>
<dbReference type="InterPro" id="IPR022790">
    <property type="entry name" value="GH26_dom"/>
</dbReference>
<evidence type="ECO:0000256" key="4">
    <source>
        <dbReference type="PROSITE-ProRule" id="PRU01100"/>
    </source>
</evidence>
<evidence type="ECO:0000313" key="6">
    <source>
        <dbReference type="EMBL" id="RJT83412.1"/>
    </source>
</evidence>
<dbReference type="PANTHER" id="PTHR40079:SF4">
    <property type="entry name" value="GH26 DOMAIN-CONTAINING PROTEIN-RELATED"/>
    <property type="match status" value="1"/>
</dbReference>
<reference evidence="6 7" key="1">
    <citation type="submission" date="2018-09" db="EMBL/GenBank/DDBJ databases">
        <title>Novel species of Arthrobacter.</title>
        <authorList>
            <person name="Liu Q."/>
            <person name="Xin Y.-H."/>
        </authorList>
    </citation>
    <scope>NUCLEOTIDE SEQUENCE [LARGE SCALE GENOMIC DNA]</scope>
    <source>
        <strain evidence="6 7">Hz2</strain>
    </source>
</reference>
<dbReference type="PANTHER" id="PTHR40079">
    <property type="entry name" value="MANNAN ENDO-1,4-BETA-MANNOSIDASE E-RELATED"/>
    <property type="match status" value="1"/>
</dbReference>
<dbReference type="PRINTS" id="PR00739">
    <property type="entry name" value="GLHYDRLASE26"/>
</dbReference>
<comment type="caution">
    <text evidence="6">The sequence shown here is derived from an EMBL/GenBank/DDBJ whole genome shotgun (WGS) entry which is preliminary data.</text>
</comment>
<dbReference type="PROSITE" id="PS51764">
    <property type="entry name" value="GH26"/>
    <property type="match status" value="1"/>
</dbReference>
<sequence length="413" mass="43080">MLHVPSVPVPVGAVRGTAARLLLLLTAIAVLTIGLTPAPAQAAAGITLSSASGVAGTTVTVTGAGFPKRTKGTVVAGSNRVAVTTTSTGAFQASIIPTGSGTVTVTATVGSSVASASFTVVAPAPVPAAPKAIRFGIGTNGGPAAGLELDEVSTLAGEAPSIVLSYKDFNQPVPIAELDAVRARGAETLLTWEPWTWGGGTEQPAFSLDRIAAGDFDAYLREWGTALGQWGQPVYLRFAHEMNGNWYPWAEGVNGNDTGDYIAAYRHVHDVVQSTGATNISWIWNPNVPYWGSTPLAQLYPGEGYVDSVALDGYNWGTSQSWSTWQEPQALFGEGIAQLRQLAPGKPIVIAETASSELGGSKAQWITTLFSYVSAQPDVVALVWFHIDKEADWRINSTTASAEAFAAGLAARR</sequence>
<feature type="active site" description="Nucleophile" evidence="4">
    <location>
        <position position="352"/>
    </location>
</feature>
<proteinExistence type="inferred from homology"/>